<evidence type="ECO:0000256" key="3">
    <source>
        <dbReference type="ARBA" id="ARBA00022692"/>
    </source>
</evidence>
<comment type="caution">
    <text evidence="8">The sequence shown here is derived from an EMBL/GenBank/DDBJ whole genome shotgun (WGS) entry which is preliminary data.</text>
</comment>
<dbReference type="Proteomes" id="UP001515480">
    <property type="component" value="Unassembled WGS sequence"/>
</dbReference>
<protein>
    <recommendedName>
        <fullName evidence="7">Derlin</fullName>
    </recommendedName>
</protein>
<evidence type="ECO:0000313" key="8">
    <source>
        <dbReference type="EMBL" id="KAL1524222.1"/>
    </source>
</evidence>
<dbReference type="Pfam" id="PF04511">
    <property type="entry name" value="DER1"/>
    <property type="match status" value="1"/>
</dbReference>
<dbReference type="SUPFAM" id="SSF144091">
    <property type="entry name" value="Rhomboid-like"/>
    <property type="match status" value="1"/>
</dbReference>
<dbReference type="InterPro" id="IPR035952">
    <property type="entry name" value="Rhomboid-like_sf"/>
</dbReference>
<keyword evidence="6 7" id="KW-0472">Membrane</keyword>
<evidence type="ECO:0000256" key="5">
    <source>
        <dbReference type="ARBA" id="ARBA00022989"/>
    </source>
</evidence>
<name>A0AB34JTR7_PRYPA</name>
<accession>A0AB34JTR7</accession>
<organism evidence="8 9">
    <name type="scientific">Prymnesium parvum</name>
    <name type="common">Toxic golden alga</name>
    <dbReference type="NCBI Taxonomy" id="97485"/>
    <lineage>
        <taxon>Eukaryota</taxon>
        <taxon>Haptista</taxon>
        <taxon>Haptophyta</taxon>
        <taxon>Prymnesiophyceae</taxon>
        <taxon>Prymnesiales</taxon>
        <taxon>Prymnesiaceae</taxon>
        <taxon>Prymnesium</taxon>
    </lineage>
</organism>
<keyword evidence="9" id="KW-1185">Reference proteome</keyword>
<keyword evidence="3 7" id="KW-0812">Transmembrane</keyword>
<evidence type="ECO:0000256" key="1">
    <source>
        <dbReference type="ARBA" id="ARBA00004477"/>
    </source>
</evidence>
<comment type="subcellular location">
    <subcellularLocation>
        <location evidence="1 7">Endoplasmic reticulum membrane</location>
        <topology evidence="1 7">Multi-pass membrane protein</topology>
    </subcellularLocation>
</comment>
<feature type="transmembrane region" description="Helical" evidence="7">
    <location>
        <begin position="139"/>
        <end position="161"/>
    </location>
</feature>
<evidence type="ECO:0000256" key="7">
    <source>
        <dbReference type="RuleBase" id="RU363059"/>
    </source>
</evidence>
<feature type="transmembrane region" description="Helical" evidence="7">
    <location>
        <begin position="93"/>
        <end position="115"/>
    </location>
</feature>
<evidence type="ECO:0000313" key="9">
    <source>
        <dbReference type="Proteomes" id="UP001515480"/>
    </source>
</evidence>
<proteinExistence type="inferred from homology"/>
<dbReference type="GO" id="GO:0005789">
    <property type="term" value="C:endoplasmic reticulum membrane"/>
    <property type="evidence" value="ECO:0007669"/>
    <property type="project" value="UniProtKB-SubCell"/>
</dbReference>
<comment type="similarity">
    <text evidence="2 7">Belongs to the derlin family.</text>
</comment>
<dbReference type="GO" id="GO:0006950">
    <property type="term" value="P:response to stress"/>
    <property type="evidence" value="ECO:0007669"/>
    <property type="project" value="UniProtKB-ARBA"/>
</dbReference>
<evidence type="ECO:0000256" key="4">
    <source>
        <dbReference type="ARBA" id="ARBA00022824"/>
    </source>
</evidence>
<evidence type="ECO:0000256" key="6">
    <source>
        <dbReference type="ARBA" id="ARBA00023136"/>
    </source>
</evidence>
<feature type="transmembrane region" description="Helical" evidence="7">
    <location>
        <begin position="21"/>
        <end position="42"/>
    </location>
</feature>
<dbReference type="EMBL" id="JBGBPQ010000005">
    <property type="protein sequence ID" value="KAL1524222.1"/>
    <property type="molecule type" value="Genomic_DNA"/>
</dbReference>
<evidence type="ECO:0000256" key="2">
    <source>
        <dbReference type="ARBA" id="ARBA00008917"/>
    </source>
</evidence>
<dbReference type="AlphaFoldDB" id="A0AB34JTR7"/>
<keyword evidence="5 7" id="KW-1133">Transmembrane helix</keyword>
<feature type="transmembrane region" description="Helical" evidence="7">
    <location>
        <begin position="62"/>
        <end position="81"/>
    </location>
</feature>
<dbReference type="InterPro" id="IPR007599">
    <property type="entry name" value="DER1"/>
</dbReference>
<sequence length="230" mass="26184">MATSPEEWYRSLPVVTRGYMTISFAATVLTQMEFIQPALLYLDFTLLLSKFELWRLVTNFCYFGKFGLPFVFSMFFLVRYGKELETKRFEGRAADLLWCLGFTGLIQVAVSYLLFEMPFLSQSMLSVLVYLWAREYAELVVSVFGLFNVQAFYFPWVLVAIRVLMGGSPIPDLVGIFAGHVYYFLEDVQGVRLKAPQFLSDALDGGNRPHAPNRNFMGGYNWGGGQRLGG</sequence>
<comment type="function">
    <text evidence="7">May be involved in the degradation of misfolded endoplasmic reticulum (ER) luminal proteins.</text>
</comment>
<dbReference type="PANTHER" id="PTHR11009">
    <property type="entry name" value="DER1-LIKE PROTEIN, DERLIN"/>
    <property type="match status" value="1"/>
</dbReference>
<reference evidence="8 9" key="1">
    <citation type="journal article" date="2024" name="Science">
        <title>Giant polyketide synthase enzymes in the biosynthesis of giant marine polyether toxins.</title>
        <authorList>
            <person name="Fallon T.R."/>
            <person name="Shende V.V."/>
            <person name="Wierzbicki I.H."/>
            <person name="Pendleton A.L."/>
            <person name="Watervoot N.F."/>
            <person name="Auber R.P."/>
            <person name="Gonzalez D.J."/>
            <person name="Wisecaver J.H."/>
            <person name="Moore B.S."/>
        </authorList>
    </citation>
    <scope>NUCLEOTIDE SEQUENCE [LARGE SCALE GENOMIC DNA]</scope>
    <source>
        <strain evidence="8 9">12B1</strain>
    </source>
</reference>
<gene>
    <name evidence="8" type="ORF">AB1Y20_019129</name>
</gene>
<keyword evidence="4 7" id="KW-0256">Endoplasmic reticulum</keyword>